<feature type="transmembrane region" description="Helical" evidence="8">
    <location>
        <begin position="6"/>
        <end position="24"/>
    </location>
</feature>
<keyword evidence="6 8" id="KW-1133">Transmembrane helix</keyword>
<evidence type="ECO:0000256" key="5">
    <source>
        <dbReference type="ARBA" id="ARBA00022692"/>
    </source>
</evidence>
<keyword evidence="7 8" id="KW-0472">Membrane</keyword>
<feature type="transmembrane region" description="Helical" evidence="8">
    <location>
        <begin position="167"/>
        <end position="192"/>
    </location>
</feature>
<evidence type="ECO:0000256" key="6">
    <source>
        <dbReference type="ARBA" id="ARBA00022989"/>
    </source>
</evidence>
<evidence type="ECO:0000256" key="1">
    <source>
        <dbReference type="ARBA" id="ARBA00004651"/>
    </source>
</evidence>
<evidence type="ECO:0000256" key="3">
    <source>
        <dbReference type="ARBA" id="ARBA00022448"/>
    </source>
</evidence>
<proteinExistence type="inferred from homology"/>
<evidence type="ECO:0000256" key="2">
    <source>
        <dbReference type="ARBA" id="ARBA00009142"/>
    </source>
</evidence>
<evidence type="ECO:0000313" key="9">
    <source>
        <dbReference type="EMBL" id="MCT7378430.1"/>
    </source>
</evidence>
<feature type="transmembrane region" description="Helical" evidence="8">
    <location>
        <begin position="138"/>
        <end position="160"/>
    </location>
</feature>
<dbReference type="RefSeq" id="WP_260907379.1">
    <property type="nucleotide sequence ID" value="NZ_JAOCZP010000014.1"/>
</dbReference>
<dbReference type="InterPro" id="IPR002781">
    <property type="entry name" value="TM_pro_TauE-like"/>
</dbReference>
<organism evidence="9 10">
    <name type="scientific">Chelativorans salis</name>
    <dbReference type="NCBI Taxonomy" id="2978478"/>
    <lineage>
        <taxon>Bacteria</taxon>
        <taxon>Pseudomonadati</taxon>
        <taxon>Pseudomonadota</taxon>
        <taxon>Alphaproteobacteria</taxon>
        <taxon>Hyphomicrobiales</taxon>
        <taxon>Phyllobacteriaceae</taxon>
        <taxon>Chelativorans</taxon>
    </lineage>
</organism>
<evidence type="ECO:0000313" key="10">
    <source>
        <dbReference type="Proteomes" id="UP001320831"/>
    </source>
</evidence>
<evidence type="ECO:0000256" key="8">
    <source>
        <dbReference type="RuleBase" id="RU363041"/>
    </source>
</evidence>
<evidence type="ECO:0000256" key="4">
    <source>
        <dbReference type="ARBA" id="ARBA00022475"/>
    </source>
</evidence>
<accession>A0ABT2LV70</accession>
<keyword evidence="10" id="KW-1185">Reference proteome</keyword>
<dbReference type="Proteomes" id="UP001320831">
    <property type="component" value="Unassembled WGS sequence"/>
</dbReference>
<dbReference type="Pfam" id="PF01925">
    <property type="entry name" value="TauE"/>
    <property type="match status" value="1"/>
</dbReference>
<dbReference type="PANTHER" id="PTHR30269">
    <property type="entry name" value="TRANSMEMBRANE PROTEIN YFCA"/>
    <property type="match status" value="1"/>
</dbReference>
<comment type="subcellular location">
    <subcellularLocation>
        <location evidence="1 8">Cell membrane</location>
        <topology evidence="1 8">Multi-pass membrane protein</topology>
    </subcellularLocation>
</comment>
<keyword evidence="3" id="KW-0813">Transport</keyword>
<dbReference type="EMBL" id="JAOCZP010000014">
    <property type="protein sequence ID" value="MCT7378430.1"/>
    <property type="molecule type" value="Genomic_DNA"/>
</dbReference>
<sequence length="249" mass="26408">MAFEPVQLAIIFACLAGGGILKGATGAGAPVLAVPALAMMFDVKFAVVVMLVPNLLTNIWQGWLFRRHRLPASFIWGFAAAGAAGVVAGTLMLAFFSQQLLSLMVAAAVFGYVFLRLARPDWKIAYPLASRLRLPAGLTAGVLQGASGISAPVSITFLNAMRLERPVFISTVSVFFAVMSALQIPALGYFGILSEHGALISLAALFPILAFMPVGSALARRLSKENFDRAILILLSLLALKLVYDALIS</sequence>
<feature type="transmembrane region" description="Helical" evidence="8">
    <location>
        <begin position="73"/>
        <end position="93"/>
    </location>
</feature>
<feature type="transmembrane region" description="Helical" evidence="8">
    <location>
        <begin position="198"/>
        <end position="218"/>
    </location>
</feature>
<keyword evidence="4 8" id="KW-1003">Cell membrane</keyword>
<feature type="transmembrane region" description="Helical" evidence="8">
    <location>
        <begin position="230"/>
        <end position="248"/>
    </location>
</feature>
<protein>
    <recommendedName>
        <fullName evidence="8">Probable membrane transporter protein</fullName>
    </recommendedName>
</protein>
<dbReference type="InterPro" id="IPR052017">
    <property type="entry name" value="TSUP"/>
</dbReference>
<evidence type="ECO:0000256" key="7">
    <source>
        <dbReference type="ARBA" id="ARBA00023136"/>
    </source>
</evidence>
<gene>
    <name evidence="9" type="ORF">N5A92_25805</name>
</gene>
<dbReference type="PANTHER" id="PTHR30269:SF32">
    <property type="entry name" value="MEMBRANE TRANSPORTER PROTEIN-RELATED"/>
    <property type="match status" value="1"/>
</dbReference>
<keyword evidence="5 8" id="KW-0812">Transmembrane</keyword>
<feature type="transmembrane region" description="Helical" evidence="8">
    <location>
        <begin position="100"/>
        <end position="118"/>
    </location>
</feature>
<comment type="caution">
    <text evidence="9">The sequence shown here is derived from an EMBL/GenBank/DDBJ whole genome shotgun (WGS) entry which is preliminary data.</text>
</comment>
<reference evidence="9 10" key="1">
    <citation type="submission" date="2022-09" db="EMBL/GenBank/DDBJ databases">
        <title>Chelativorans salina sp. nov., a novel slightly halophilic bacterium isolated from a saline lake sediment enrichment.</title>
        <authorList>
            <person name="Gao L."/>
            <person name="Fang B.-Z."/>
            <person name="Li W.-J."/>
        </authorList>
    </citation>
    <scope>NUCLEOTIDE SEQUENCE [LARGE SCALE GENOMIC DNA]</scope>
    <source>
        <strain evidence="9 10">EGI FJ00035</strain>
    </source>
</reference>
<name>A0ABT2LV70_9HYPH</name>
<comment type="similarity">
    <text evidence="2 8">Belongs to the 4-toluene sulfonate uptake permease (TSUP) (TC 2.A.102) family.</text>
</comment>